<dbReference type="PANTHER" id="PTHR43464">
    <property type="entry name" value="METHYLTRANSFERASE"/>
    <property type="match status" value="1"/>
</dbReference>
<comment type="cofactor">
    <cofactor evidence="5">
        <name>Mg(2+)</name>
        <dbReference type="ChEBI" id="CHEBI:18420"/>
    </cofactor>
</comment>
<dbReference type="GO" id="GO:0120537">
    <property type="term" value="F:3-demethylubiquinone 3-O-methyltransferase activity"/>
    <property type="evidence" value="ECO:0007669"/>
    <property type="project" value="RHEA"/>
</dbReference>
<keyword evidence="5" id="KW-0496">Mitochondrion</keyword>
<dbReference type="GO" id="GO:0031314">
    <property type="term" value="C:extrinsic component of mitochondrial inner membrane"/>
    <property type="evidence" value="ECO:0007669"/>
    <property type="project" value="UniProtKB-UniRule"/>
</dbReference>
<keyword evidence="5" id="KW-0479">Metal-binding</keyword>
<comment type="catalytic activity">
    <reaction evidence="5">
        <text>a 3,4-dihydroxy-5-(all-trans-polyprenyl)benzoate + S-adenosyl-L-methionine = a 4-hydroxy-3-methoxy-5-(all-trans-polyprenyl)benzoate + S-adenosyl-L-homocysteine + H(+)</text>
        <dbReference type="Rhea" id="RHEA:44452"/>
        <dbReference type="Rhea" id="RHEA-COMP:10930"/>
        <dbReference type="Rhea" id="RHEA-COMP:10931"/>
        <dbReference type="ChEBI" id="CHEBI:15378"/>
        <dbReference type="ChEBI" id="CHEBI:57856"/>
        <dbReference type="ChEBI" id="CHEBI:59789"/>
        <dbReference type="ChEBI" id="CHEBI:64694"/>
        <dbReference type="ChEBI" id="CHEBI:84443"/>
        <dbReference type="EC" id="2.1.1.114"/>
    </reaction>
</comment>
<evidence type="ECO:0000256" key="5">
    <source>
        <dbReference type="HAMAP-Rule" id="MF_03190"/>
    </source>
</evidence>
<comment type="subunit">
    <text evidence="5">Component of a multi-subunit COQ enzyme complex.</text>
</comment>
<dbReference type="EMBL" id="GL732536">
    <property type="protein sequence ID" value="EFX83546.1"/>
    <property type="molecule type" value="Genomic_DNA"/>
</dbReference>
<comment type="similarity">
    <text evidence="5">Belongs to the class I-like SAM-binding methyltransferase superfamily. UbiG/COQ3 family.</text>
</comment>
<dbReference type="GO" id="GO:0061542">
    <property type="term" value="F:3-demethylubiquinol 3-O-methyltransferase activity"/>
    <property type="evidence" value="ECO:0007669"/>
    <property type="project" value="UniProtKB-UniRule"/>
</dbReference>
<dbReference type="CDD" id="cd02440">
    <property type="entry name" value="AdoMet_MTases"/>
    <property type="match status" value="1"/>
</dbReference>
<dbReference type="AlphaFoldDB" id="E9G9E5"/>
<dbReference type="Proteomes" id="UP000000305">
    <property type="component" value="Unassembled WGS sequence"/>
</dbReference>
<dbReference type="STRING" id="6669.E9G9E5"/>
<dbReference type="EC" id="2.1.1.114" evidence="5"/>
<dbReference type="PhylomeDB" id="E9G9E5"/>
<dbReference type="EC" id="2.1.1.64" evidence="5"/>
<keyword evidence="4 5" id="KW-0949">S-adenosyl-L-methionine</keyword>
<gene>
    <name evidence="6" type="ORF">DAPPUDRAFT_47829</name>
</gene>
<feature type="binding site" evidence="5">
    <location>
        <position position="80"/>
    </location>
    <ligand>
        <name>S-adenosyl-L-methionine</name>
        <dbReference type="ChEBI" id="CHEBI:59789"/>
    </ligand>
</feature>
<dbReference type="OMA" id="KGYRHVG"/>
<dbReference type="GO" id="GO:0046872">
    <property type="term" value="F:metal ion binding"/>
    <property type="evidence" value="ECO:0007669"/>
    <property type="project" value="UniProtKB-KW"/>
</dbReference>
<dbReference type="HAMAP" id="MF_00472">
    <property type="entry name" value="UbiG"/>
    <property type="match status" value="1"/>
</dbReference>
<comment type="catalytic activity">
    <reaction evidence="5">
        <text>a 3-demethylubiquinol + S-adenosyl-L-methionine = a ubiquinol + S-adenosyl-L-homocysteine + H(+)</text>
        <dbReference type="Rhea" id="RHEA:44380"/>
        <dbReference type="Rhea" id="RHEA-COMP:9566"/>
        <dbReference type="Rhea" id="RHEA-COMP:10914"/>
        <dbReference type="ChEBI" id="CHEBI:15378"/>
        <dbReference type="ChEBI" id="CHEBI:17976"/>
        <dbReference type="ChEBI" id="CHEBI:57856"/>
        <dbReference type="ChEBI" id="CHEBI:59789"/>
        <dbReference type="ChEBI" id="CHEBI:84422"/>
        <dbReference type="EC" id="2.1.1.64"/>
    </reaction>
</comment>
<evidence type="ECO:0000313" key="6">
    <source>
        <dbReference type="EMBL" id="EFX83546.1"/>
    </source>
</evidence>
<keyword evidence="7" id="KW-1185">Reference proteome</keyword>
<accession>E9G9E5</accession>
<dbReference type="InterPro" id="IPR010233">
    <property type="entry name" value="UbiG_MeTrfase"/>
</dbReference>
<dbReference type="HOGENOM" id="CLU_042432_4_0_1"/>
<dbReference type="PANTHER" id="PTHR43464:SF19">
    <property type="entry name" value="UBIQUINONE BIOSYNTHESIS O-METHYLTRANSFERASE, MITOCHONDRIAL"/>
    <property type="match status" value="1"/>
</dbReference>
<protein>
    <recommendedName>
        <fullName evidence="5">Ubiquinone biosynthesis O-methyltransferase, mitochondrial</fullName>
    </recommendedName>
    <alternativeName>
        <fullName evidence="5">3-demethylubiquinol 3-O-methyltransferase</fullName>
        <ecNumber evidence="5">2.1.1.64</ecNumber>
    </alternativeName>
    <alternativeName>
        <fullName evidence="5">3-demethylubiquinone 3-O-methyltransferase</fullName>
        <ecNumber evidence="5">2.1.1.-</ecNumber>
    </alternativeName>
    <alternativeName>
        <fullName evidence="5">Polyprenyldihydroxybenzoate methyltransferase</fullName>
        <ecNumber evidence="5">2.1.1.114</ecNumber>
    </alternativeName>
</protein>
<dbReference type="SUPFAM" id="SSF53335">
    <property type="entry name" value="S-adenosyl-L-methionine-dependent methyltransferases"/>
    <property type="match status" value="1"/>
</dbReference>
<feature type="binding site" evidence="5">
    <location>
        <position position="49"/>
    </location>
    <ligand>
        <name>S-adenosyl-L-methionine</name>
        <dbReference type="ChEBI" id="CHEBI:59789"/>
    </ligand>
</feature>
<dbReference type="GO" id="GO:0005739">
    <property type="term" value="C:mitochondrion"/>
    <property type="evidence" value="ECO:0000318"/>
    <property type="project" value="GO_Central"/>
</dbReference>
<evidence type="ECO:0000256" key="3">
    <source>
        <dbReference type="ARBA" id="ARBA00022688"/>
    </source>
</evidence>
<comment type="subcellular location">
    <subcellularLocation>
        <location evidence="5">Mitochondrion inner membrane</location>
        <topology evidence="5">Peripheral membrane protein</topology>
        <orientation evidence="5">Matrix side</orientation>
    </subcellularLocation>
</comment>
<keyword evidence="5" id="KW-0999">Mitochondrion inner membrane</keyword>
<comment type="function">
    <text evidence="5">O-methyltransferase required for two non-consecutive steps during ubiquinone biosynthesis. Catalyzes the 2 O-methylation of 3,4-dihydroxy-5-(all-trans-polyprenyl)benzoic acid into 4-hydroxy-3-methoxy-5-(all-trans-polyprenyl)benzoic acid. Also catalyzes the last step of ubiquinone biosynthesis by mediating methylation of 3-demethylubiquinone into ubiquinone. Also able to mediate the methylation of 3-demethylubiquinol into ubiquinol.</text>
</comment>
<feature type="binding site" evidence="5">
    <location>
        <position position="151"/>
    </location>
    <ligand>
        <name>Mg(2+)</name>
        <dbReference type="ChEBI" id="CHEBI:18420"/>
    </ligand>
</feature>
<sequence length="261" mass="29147">MLSFLSLLRYGGKAKPSLAETSEHFDQFAQGWWRGEGPFEVLHAINPIRLHWLKHRLCGQFQRDEKDPLALKGLRLMDVGCGGGLVTEPLCRMGAQVTGIDLVPQNIACAEEHALQQGLSLIYKASSLEDFAASSENEKAFDGVIAFEVIEHGPDPEGFLRHAAQILSSGGLLMLSTLNRTFRSYLSGIVAAEYLLRWVPRGTHTWQAFLTPSDLRWHLRRAGLEEPAFQGLSFALLRQEWHLSTDLSVNYFASAQKPFEA</sequence>
<keyword evidence="5" id="KW-0472">Membrane</keyword>
<name>E9G9E5_DAPPU</name>
<evidence type="ECO:0000256" key="1">
    <source>
        <dbReference type="ARBA" id="ARBA00022603"/>
    </source>
</evidence>
<comment type="catalytic activity">
    <reaction evidence="5">
        <text>a 3-demethylubiquinone + S-adenosyl-L-methionine = a ubiquinone + S-adenosyl-L-homocysteine</text>
        <dbReference type="Rhea" id="RHEA:81215"/>
        <dbReference type="Rhea" id="RHEA-COMP:9565"/>
        <dbReference type="Rhea" id="RHEA-COMP:19654"/>
        <dbReference type="ChEBI" id="CHEBI:16389"/>
        <dbReference type="ChEBI" id="CHEBI:57856"/>
        <dbReference type="ChEBI" id="CHEBI:59789"/>
        <dbReference type="ChEBI" id="CHEBI:231825"/>
    </reaction>
</comment>
<dbReference type="NCBIfam" id="TIGR01983">
    <property type="entry name" value="UbiG"/>
    <property type="match status" value="1"/>
</dbReference>
<dbReference type="InterPro" id="IPR029063">
    <property type="entry name" value="SAM-dependent_MTases_sf"/>
</dbReference>
<dbReference type="EC" id="2.1.1.-" evidence="5"/>
<feature type="binding site" evidence="5">
    <location>
        <position position="147"/>
    </location>
    <ligand>
        <name>S-adenosyl-L-methionine</name>
        <dbReference type="ChEBI" id="CHEBI:59789"/>
    </ligand>
</feature>
<proteinExistence type="inferred from homology"/>
<keyword evidence="3 5" id="KW-0831">Ubiquinone biosynthesis</keyword>
<comment type="pathway">
    <text evidence="5">Cofactor biosynthesis; ubiquinone biosynthesis.</text>
</comment>
<feature type="binding site" evidence="5">
    <location>
        <position position="148"/>
    </location>
    <ligand>
        <name>Mg(2+)</name>
        <dbReference type="ChEBI" id="CHEBI:18420"/>
    </ligand>
</feature>
<reference evidence="6 7" key="1">
    <citation type="journal article" date="2011" name="Science">
        <title>The ecoresponsive genome of Daphnia pulex.</title>
        <authorList>
            <person name="Colbourne J.K."/>
            <person name="Pfrender M.E."/>
            <person name="Gilbert D."/>
            <person name="Thomas W.K."/>
            <person name="Tucker A."/>
            <person name="Oakley T.H."/>
            <person name="Tokishita S."/>
            <person name="Aerts A."/>
            <person name="Arnold G.J."/>
            <person name="Basu M.K."/>
            <person name="Bauer D.J."/>
            <person name="Caceres C.E."/>
            <person name="Carmel L."/>
            <person name="Casola C."/>
            <person name="Choi J.H."/>
            <person name="Detter J.C."/>
            <person name="Dong Q."/>
            <person name="Dusheyko S."/>
            <person name="Eads B.D."/>
            <person name="Frohlich T."/>
            <person name="Geiler-Samerotte K.A."/>
            <person name="Gerlach D."/>
            <person name="Hatcher P."/>
            <person name="Jogdeo S."/>
            <person name="Krijgsveld J."/>
            <person name="Kriventseva E.V."/>
            <person name="Kultz D."/>
            <person name="Laforsch C."/>
            <person name="Lindquist E."/>
            <person name="Lopez J."/>
            <person name="Manak J.R."/>
            <person name="Muller J."/>
            <person name="Pangilinan J."/>
            <person name="Patwardhan R.P."/>
            <person name="Pitluck S."/>
            <person name="Pritham E.J."/>
            <person name="Rechtsteiner A."/>
            <person name="Rho M."/>
            <person name="Rogozin I.B."/>
            <person name="Sakarya O."/>
            <person name="Salamov A."/>
            <person name="Schaack S."/>
            <person name="Shapiro H."/>
            <person name="Shiga Y."/>
            <person name="Skalitzky C."/>
            <person name="Smith Z."/>
            <person name="Souvorov A."/>
            <person name="Sung W."/>
            <person name="Tang Z."/>
            <person name="Tsuchiya D."/>
            <person name="Tu H."/>
            <person name="Vos H."/>
            <person name="Wang M."/>
            <person name="Wolf Y.I."/>
            <person name="Yamagata H."/>
            <person name="Yamada T."/>
            <person name="Ye Y."/>
            <person name="Shaw J.R."/>
            <person name="Andrews J."/>
            <person name="Crease T.J."/>
            <person name="Tang H."/>
            <person name="Lucas S.M."/>
            <person name="Robertson H.M."/>
            <person name="Bork P."/>
            <person name="Koonin E.V."/>
            <person name="Zdobnov E.M."/>
            <person name="Grigoriev I.V."/>
            <person name="Lynch M."/>
            <person name="Boore J.L."/>
        </authorList>
    </citation>
    <scope>NUCLEOTIDE SEQUENCE [LARGE SCALE GENOMIC DNA]</scope>
</reference>
<dbReference type="KEGG" id="dpx:DAPPUDRAFT_47829"/>
<keyword evidence="1 5" id="KW-0489">Methyltransferase</keyword>
<keyword evidence="5" id="KW-0460">Magnesium</keyword>
<dbReference type="GO" id="GO:0010420">
    <property type="term" value="F:polyprenyldihydroxybenzoate methyltransferase activity"/>
    <property type="evidence" value="ECO:0000318"/>
    <property type="project" value="GO_Central"/>
</dbReference>
<evidence type="ECO:0000256" key="2">
    <source>
        <dbReference type="ARBA" id="ARBA00022679"/>
    </source>
</evidence>
<dbReference type="Pfam" id="PF13489">
    <property type="entry name" value="Methyltransf_23"/>
    <property type="match status" value="1"/>
</dbReference>
<feature type="binding site" evidence="5">
    <location>
        <position position="152"/>
    </location>
    <ligand>
        <name>Mg(2+)</name>
        <dbReference type="ChEBI" id="CHEBI:18420"/>
    </ligand>
</feature>
<dbReference type="InParanoid" id="E9G9E5"/>
<dbReference type="OrthoDB" id="3265906at2759"/>
<feature type="binding site" evidence="5">
    <location>
        <position position="101"/>
    </location>
    <ligand>
        <name>S-adenosyl-L-methionine</name>
        <dbReference type="ChEBI" id="CHEBI:59789"/>
    </ligand>
</feature>
<dbReference type="GO" id="GO:0032259">
    <property type="term" value="P:methylation"/>
    <property type="evidence" value="ECO:0007669"/>
    <property type="project" value="UniProtKB-KW"/>
</dbReference>
<organism evidence="6 7">
    <name type="scientific">Daphnia pulex</name>
    <name type="common">Water flea</name>
    <dbReference type="NCBI Taxonomy" id="6669"/>
    <lineage>
        <taxon>Eukaryota</taxon>
        <taxon>Metazoa</taxon>
        <taxon>Ecdysozoa</taxon>
        <taxon>Arthropoda</taxon>
        <taxon>Crustacea</taxon>
        <taxon>Branchiopoda</taxon>
        <taxon>Diplostraca</taxon>
        <taxon>Cladocera</taxon>
        <taxon>Anomopoda</taxon>
        <taxon>Daphniidae</taxon>
        <taxon>Daphnia</taxon>
    </lineage>
</organism>
<dbReference type="GO" id="GO:0006744">
    <property type="term" value="P:ubiquinone biosynthetic process"/>
    <property type="evidence" value="ECO:0000318"/>
    <property type="project" value="GO_Central"/>
</dbReference>
<dbReference type="Gene3D" id="3.40.50.150">
    <property type="entry name" value="Vaccinia Virus protein VP39"/>
    <property type="match status" value="1"/>
</dbReference>
<dbReference type="UniPathway" id="UPA00232"/>
<evidence type="ECO:0000313" key="7">
    <source>
        <dbReference type="Proteomes" id="UP000000305"/>
    </source>
</evidence>
<dbReference type="eggNOG" id="KOG1270">
    <property type="taxonomic scope" value="Eukaryota"/>
</dbReference>
<keyword evidence="2 5" id="KW-0808">Transferase</keyword>
<evidence type="ECO:0000256" key="4">
    <source>
        <dbReference type="ARBA" id="ARBA00022691"/>
    </source>
</evidence>